<dbReference type="Proteomes" id="UP000078542">
    <property type="component" value="Unassembled WGS sequence"/>
</dbReference>
<sequence length="64" mass="6878">MANAQRRGRATGWRRERQQDESERTERDPTERNGEERPALLRVFGAVSDGGGGGGGDDGGASFS</sequence>
<evidence type="ECO:0000313" key="2">
    <source>
        <dbReference type="EMBL" id="KYN00844.1"/>
    </source>
</evidence>
<organism evidence="2 3">
    <name type="scientific">Cyphomyrmex costatus</name>
    <dbReference type="NCBI Taxonomy" id="456900"/>
    <lineage>
        <taxon>Eukaryota</taxon>
        <taxon>Metazoa</taxon>
        <taxon>Ecdysozoa</taxon>
        <taxon>Arthropoda</taxon>
        <taxon>Hexapoda</taxon>
        <taxon>Insecta</taxon>
        <taxon>Pterygota</taxon>
        <taxon>Neoptera</taxon>
        <taxon>Endopterygota</taxon>
        <taxon>Hymenoptera</taxon>
        <taxon>Apocrita</taxon>
        <taxon>Aculeata</taxon>
        <taxon>Formicoidea</taxon>
        <taxon>Formicidae</taxon>
        <taxon>Myrmicinae</taxon>
        <taxon>Cyphomyrmex</taxon>
    </lineage>
</organism>
<keyword evidence="3" id="KW-1185">Reference proteome</keyword>
<protein>
    <submittedName>
        <fullName evidence="2">Uncharacterized protein</fullName>
    </submittedName>
</protein>
<evidence type="ECO:0000256" key="1">
    <source>
        <dbReference type="SAM" id="MobiDB-lite"/>
    </source>
</evidence>
<name>A0A151IH47_9HYME</name>
<gene>
    <name evidence="2" type="ORF">ALC62_08393</name>
</gene>
<dbReference type="EMBL" id="KQ977647">
    <property type="protein sequence ID" value="KYN00844.1"/>
    <property type="molecule type" value="Genomic_DNA"/>
</dbReference>
<dbReference type="AlphaFoldDB" id="A0A151IH47"/>
<feature type="region of interest" description="Disordered" evidence="1">
    <location>
        <begin position="1"/>
        <end position="64"/>
    </location>
</feature>
<accession>A0A151IH47</accession>
<feature type="compositionally biased region" description="Basic and acidic residues" evidence="1">
    <location>
        <begin position="13"/>
        <end position="39"/>
    </location>
</feature>
<reference evidence="2 3" key="1">
    <citation type="submission" date="2016-03" db="EMBL/GenBank/DDBJ databases">
        <title>Cyphomyrmex costatus WGS genome.</title>
        <authorList>
            <person name="Nygaard S."/>
            <person name="Hu H."/>
            <person name="Boomsma J."/>
            <person name="Zhang G."/>
        </authorList>
    </citation>
    <scope>NUCLEOTIDE SEQUENCE [LARGE SCALE GENOMIC DNA]</scope>
    <source>
        <strain evidence="2">MS0001</strain>
        <tissue evidence="2">Whole body</tissue>
    </source>
</reference>
<proteinExistence type="predicted"/>
<feature type="compositionally biased region" description="Gly residues" evidence="1">
    <location>
        <begin position="48"/>
        <end position="64"/>
    </location>
</feature>
<evidence type="ECO:0000313" key="3">
    <source>
        <dbReference type="Proteomes" id="UP000078542"/>
    </source>
</evidence>